<dbReference type="UniPathway" id="UPA00077">
    <property type="reaction ID" value="UER00155"/>
</dbReference>
<proteinExistence type="inferred from homology"/>
<keyword evidence="8" id="KW-0067">ATP-binding</keyword>
<evidence type="ECO:0000256" key="10">
    <source>
        <dbReference type="ARBA" id="ARBA00029409"/>
    </source>
</evidence>
<evidence type="ECO:0000259" key="13">
    <source>
        <dbReference type="PROSITE" id="PS00794"/>
    </source>
</evidence>
<dbReference type="NCBIfam" id="TIGR01498">
    <property type="entry name" value="folK"/>
    <property type="match status" value="1"/>
</dbReference>
<evidence type="ECO:0000256" key="3">
    <source>
        <dbReference type="ARBA" id="ARBA00013253"/>
    </source>
</evidence>
<name>A0A2W2BJ87_9HYPH</name>
<evidence type="ECO:0000256" key="4">
    <source>
        <dbReference type="ARBA" id="ARBA00016218"/>
    </source>
</evidence>
<evidence type="ECO:0000256" key="9">
    <source>
        <dbReference type="ARBA" id="ARBA00022909"/>
    </source>
</evidence>
<dbReference type="RefSeq" id="WP_111199086.1">
    <property type="nucleotide sequence ID" value="NZ_QKVK01000006.1"/>
</dbReference>
<keyword evidence="6" id="KW-0547">Nucleotide-binding</keyword>
<gene>
    <name evidence="14" type="primary">folK</name>
    <name evidence="14" type="ORF">DK847_13715</name>
</gene>
<keyword evidence="9" id="KW-0289">Folate biosynthesis</keyword>
<keyword evidence="5" id="KW-0808">Transferase</keyword>
<feature type="domain" description="7,8-dihydro-6-hydroxymethylpterin-pyrophosphokinase" evidence="13">
    <location>
        <begin position="89"/>
        <end position="100"/>
    </location>
</feature>
<dbReference type="InterPro" id="IPR035907">
    <property type="entry name" value="Hppk_sf"/>
</dbReference>
<sequence>MILVALGSNSAGPWGTPREAVAEALRHLDRGGISLVKASKLLVTAPFGVTDQPDFVNAVAELRTALSPEELLAQLHGIERQAGRERTLRWGPRTLDLDLIDYHGLIRSDAPPLLPHPGIAERIFVLAPIAEIAPQWRHPVTELTAAEMLARLDHEGEGRLL</sequence>
<dbReference type="InterPro" id="IPR000550">
    <property type="entry name" value="Hppk"/>
</dbReference>
<dbReference type="GO" id="GO:0005524">
    <property type="term" value="F:ATP binding"/>
    <property type="evidence" value="ECO:0007669"/>
    <property type="project" value="UniProtKB-KW"/>
</dbReference>
<dbReference type="PROSITE" id="PS00794">
    <property type="entry name" value="HPPK"/>
    <property type="match status" value="1"/>
</dbReference>
<comment type="similarity">
    <text evidence="2">Belongs to the HPPK family.</text>
</comment>
<comment type="caution">
    <text evidence="14">The sequence shown here is derived from an EMBL/GenBank/DDBJ whole genome shotgun (WGS) entry which is preliminary data.</text>
</comment>
<evidence type="ECO:0000256" key="12">
    <source>
        <dbReference type="ARBA" id="ARBA00033413"/>
    </source>
</evidence>
<dbReference type="EC" id="2.7.6.3" evidence="3"/>
<evidence type="ECO:0000256" key="6">
    <source>
        <dbReference type="ARBA" id="ARBA00022741"/>
    </source>
</evidence>
<protein>
    <recommendedName>
        <fullName evidence="4">2-amino-4-hydroxy-6-hydroxymethyldihydropteridine pyrophosphokinase</fullName>
        <ecNumber evidence="3">2.7.6.3</ecNumber>
    </recommendedName>
    <alternativeName>
        <fullName evidence="11">6-hydroxymethyl-7,8-dihydropterin pyrophosphokinase</fullName>
    </alternativeName>
    <alternativeName>
        <fullName evidence="12">7,8-dihydro-6-hydroxymethylpterin-pyrophosphokinase</fullName>
    </alternativeName>
</protein>
<comment type="pathway">
    <text evidence="1">Cofactor biosynthesis; tetrahydrofolate biosynthesis; 2-amino-4-hydroxy-6-hydroxymethyl-7,8-dihydropteridine diphosphate from 7,8-dihydroneopterin triphosphate: step 4/4.</text>
</comment>
<evidence type="ECO:0000256" key="1">
    <source>
        <dbReference type="ARBA" id="ARBA00005051"/>
    </source>
</evidence>
<dbReference type="CDD" id="cd00483">
    <property type="entry name" value="HPPK"/>
    <property type="match status" value="1"/>
</dbReference>
<reference evidence="15" key="1">
    <citation type="submission" date="2018-06" db="EMBL/GenBank/DDBJ databases">
        <title>Aestuariibacter litoralis strain KCTC 52945T.</title>
        <authorList>
            <person name="Li X."/>
            <person name="Salam N."/>
            <person name="Li J.-L."/>
            <person name="Chen Y.-M."/>
            <person name="Yang Z.-W."/>
            <person name="Zhang L.-Y."/>
            <person name="Han M.-X."/>
            <person name="Xiao M."/>
            <person name="Li W.-J."/>
        </authorList>
    </citation>
    <scope>NUCLEOTIDE SEQUENCE [LARGE SCALE GENOMIC DNA]</scope>
    <source>
        <strain evidence="15">KCTC 52945</strain>
    </source>
</reference>
<keyword evidence="7 14" id="KW-0418">Kinase</keyword>
<dbReference type="SUPFAM" id="SSF55083">
    <property type="entry name" value="6-hydroxymethyl-7,8-dihydropterin pyrophosphokinase, HPPK"/>
    <property type="match status" value="1"/>
</dbReference>
<dbReference type="GO" id="GO:0046654">
    <property type="term" value="P:tetrahydrofolate biosynthetic process"/>
    <property type="evidence" value="ECO:0007669"/>
    <property type="project" value="UniProtKB-UniPathway"/>
</dbReference>
<dbReference type="EMBL" id="QKVK01000006">
    <property type="protein sequence ID" value="PZF76249.1"/>
    <property type="molecule type" value="Genomic_DNA"/>
</dbReference>
<evidence type="ECO:0000256" key="8">
    <source>
        <dbReference type="ARBA" id="ARBA00022840"/>
    </source>
</evidence>
<dbReference type="Gene3D" id="3.30.70.560">
    <property type="entry name" value="7,8-Dihydro-6-hydroxymethylpterin-pyrophosphokinase HPPK"/>
    <property type="match status" value="1"/>
</dbReference>
<evidence type="ECO:0000313" key="14">
    <source>
        <dbReference type="EMBL" id="PZF76249.1"/>
    </source>
</evidence>
<evidence type="ECO:0000256" key="7">
    <source>
        <dbReference type="ARBA" id="ARBA00022777"/>
    </source>
</evidence>
<dbReference type="AlphaFoldDB" id="A0A2W2BJ87"/>
<dbReference type="PANTHER" id="PTHR43071:SF1">
    <property type="entry name" value="2-AMINO-4-HYDROXY-6-HYDROXYMETHYLDIHYDROPTERIDINE PYROPHOSPHOKINASE"/>
    <property type="match status" value="1"/>
</dbReference>
<evidence type="ECO:0000256" key="2">
    <source>
        <dbReference type="ARBA" id="ARBA00005810"/>
    </source>
</evidence>
<comment type="function">
    <text evidence="10">Catalyzes the transfer of pyrophosphate from adenosine triphosphate (ATP) to 6-hydroxymethyl-7,8-dihydropterin, an enzymatic step in folate biosynthesis pathway.</text>
</comment>
<dbReference type="PANTHER" id="PTHR43071">
    <property type="entry name" value="2-AMINO-4-HYDROXY-6-HYDROXYMETHYLDIHYDROPTERIDINE PYROPHOSPHOKINASE"/>
    <property type="match status" value="1"/>
</dbReference>
<keyword evidence="15" id="KW-1185">Reference proteome</keyword>
<organism evidence="14 15">
    <name type="scientific">Aestuariivirga litoralis</name>
    <dbReference type="NCBI Taxonomy" id="2650924"/>
    <lineage>
        <taxon>Bacteria</taxon>
        <taxon>Pseudomonadati</taxon>
        <taxon>Pseudomonadota</taxon>
        <taxon>Alphaproteobacteria</taxon>
        <taxon>Hyphomicrobiales</taxon>
        <taxon>Aestuariivirgaceae</taxon>
        <taxon>Aestuariivirga</taxon>
    </lineage>
</organism>
<accession>A0A2W2BJ87</accession>
<evidence type="ECO:0000256" key="5">
    <source>
        <dbReference type="ARBA" id="ARBA00022679"/>
    </source>
</evidence>
<dbReference type="Proteomes" id="UP000248795">
    <property type="component" value="Unassembled WGS sequence"/>
</dbReference>
<dbReference type="GO" id="GO:0046656">
    <property type="term" value="P:folic acid biosynthetic process"/>
    <property type="evidence" value="ECO:0007669"/>
    <property type="project" value="UniProtKB-KW"/>
</dbReference>
<dbReference type="Pfam" id="PF01288">
    <property type="entry name" value="HPPK"/>
    <property type="match status" value="1"/>
</dbReference>
<evidence type="ECO:0000313" key="15">
    <source>
        <dbReference type="Proteomes" id="UP000248795"/>
    </source>
</evidence>
<dbReference type="GO" id="GO:0003848">
    <property type="term" value="F:2-amino-4-hydroxy-6-hydroxymethyldihydropteridine diphosphokinase activity"/>
    <property type="evidence" value="ECO:0007669"/>
    <property type="project" value="UniProtKB-EC"/>
</dbReference>
<dbReference type="GO" id="GO:0016301">
    <property type="term" value="F:kinase activity"/>
    <property type="evidence" value="ECO:0007669"/>
    <property type="project" value="UniProtKB-KW"/>
</dbReference>
<evidence type="ECO:0000256" key="11">
    <source>
        <dbReference type="ARBA" id="ARBA00029766"/>
    </source>
</evidence>